<reference evidence="1" key="2">
    <citation type="journal article" date="2015" name="Data Brief">
        <title>Shoot transcriptome of the giant reed, Arundo donax.</title>
        <authorList>
            <person name="Barrero R.A."/>
            <person name="Guerrero F.D."/>
            <person name="Moolhuijzen P."/>
            <person name="Goolsby J.A."/>
            <person name="Tidwell J."/>
            <person name="Bellgard S.E."/>
            <person name="Bellgard M.I."/>
        </authorList>
    </citation>
    <scope>NUCLEOTIDE SEQUENCE</scope>
    <source>
        <tissue evidence="1">Shoot tissue taken approximately 20 cm above the soil surface</tissue>
    </source>
</reference>
<dbReference type="AlphaFoldDB" id="A0A0A9AZ92"/>
<accession>A0A0A9AZ92</accession>
<dbReference type="EMBL" id="GBRH01242707">
    <property type="protein sequence ID" value="JAD55188.1"/>
    <property type="molecule type" value="Transcribed_RNA"/>
</dbReference>
<protein>
    <submittedName>
        <fullName evidence="1">Uncharacterized protein</fullName>
    </submittedName>
</protein>
<name>A0A0A9AZ92_ARUDO</name>
<reference evidence="1" key="1">
    <citation type="submission" date="2014-09" db="EMBL/GenBank/DDBJ databases">
        <authorList>
            <person name="Magalhaes I.L.F."/>
            <person name="Oliveira U."/>
            <person name="Santos F.R."/>
            <person name="Vidigal T.H.D.A."/>
            <person name="Brescovit A.D."/>
            <person name="Santos A.J."/>
        </authorList>
    </citation>
    <scope>NUCLEOTIDE SEQUENCE</scope>
    <source>
        <tissue evidence="1">Shoot tissue taken approximately 20 cm above the soil surface</tissue>
    </source>
</reference>
<evidence type="ECO:0000313" key="1">
    <source>
        <dbReference type="EMBL" id="JAD55188.1"/>
    </source>
</evidence>
<sequence length="65" mass="7429">MAWLLELQNTPLPTPRSRRELPHQACGDRAGSHDIAHRTAFFLVGNDRRFASFADEPSCFAFRSR</sequence>
<organism evidence="1">
    <name type="scientific">Arundo donax</name>
    <name type="common">Giant reed</name>
    <name type="synonym">Donax arundinaceus</name>
    <dbReference type="NCBI Taxonomy" id="35708"/>
    <lineage>
        <taxon>Eukaryota</taxon>
        <taxon>Viridiplantae</taxon>
        <taxon>Streptophyta</taxon>
        <taxon>Embryophyta</taxon>
        <taxon>Tracheophyta</taxon>
        <taxon>Spermatophyta</taxon>
        <taxon>Magnoliopsida</taxon>
        <taxon>Liliopsida</taxon>
        <taxon>Poales</taxon>
        <taxon>Poaceae</taxon>
        <taxon>PACMAD clade</taxon>
        <taxon>Arundinoideae</taxon>
        <taxon>Arundineae</taxon>
        <taxon>Arundo</taxon>
    </lineage>
</organism>
<proteinExistence type="predicted"/>